<organism evidence="1 3">
    <name type="scientific">Clostridium innocuum</name>
    <dbReference type="NCBI Taxonomy" id="1522"/>
    <lineage>
        <taxon>Bacteria</taxon>
        <taxon>Bacillati</taxon>
        <taxon>Bacillota</taxon>
        <taxon>Clostridia</taxon>
        <taxon>Eubacteriales</taxon>
        <taxon>Clostridiaceae</taxon>
        <taxon>Clostridium</taxon>
    </lineage>
</organism>
<gene>
    <name evidence="1" type="ORF">CIAN88_10000</name>
    <name evidence="2" type="ORF">GT664_12620</name>
</gene>
<dbReference type="InterPro" id="IPR038765">
    <property type="entry name" value="Papain-like_cys_pep_sf"/>
</dbReference>
<dbReference type="EMBL" id="JQIF01000042">
    <property type="protein sequence ID" value="KGJ53262.1"/>
    <property type="molecule type" value="Genomic_DNA"/>
</dbReference>
<protein>
    <submittedName>
        <fullName evidence="1">Uncharacterized protein</fullName>
    </submittedName>
</protein>
<dbReference type="RefSeq" id="WP_008819520.1">
    <property type="nucleotide sequence ID" value="NZ_AP025565.1"/>
</dbReference>
<name>A0A099I7N6_CLOIN</name>
<dbReference type="Gene3D" id="3.90.1720.10">
    <property type="entry name" value="endopeptidase domain like (from Nostoc punctiforme)"/>
    <property type="match status" value="1"/>
</dbReference>
<dbReference type="Proteomes" id="UP000030008">
    <property type="component" value="Unassembled WGS sequence"/>
</dbReference>
<comment type="caution">
    <text evidence="1">The sequence shown here is derived from an EMBL/GenBank/DDBJ whole genome shotgun (WGS) entry which is preliminary data.</text>
</comment>
<evidence type="ECO:0000313" key="3">
    <source>
        <dbReference type="Proteomes" id="UP000030008"/>
    </source>
</evidence>
<dbReference type="AlphaFoldDB" id="A0A099I7N6"/>
<dbReference type="Proteomes" id="UP000604383">
    <property type="component" value="Unassembled WGS sequence"/>
</dbReference>
<evidence type="ECO:0000313" key="2">
    <source>
        <dbReference type="EMBL" id="MZH56570.1"/>
    </source>
</evidence>
<evidence type="ECO:0000313" key="1">
    <source>
        <dbReference type="EMBL" id="KGJ53262.1"/>
    </source>
</evidence>
<reference evidence="1 3" key="1">
    <citation type="submission" date="2014-08" db="EMBL/GenBank/DDBJ databases">
        <title>Clostridium innocuum, an unnegligible vancomycin-resistant pathogen causing extra-intestinal infections.</title>
        <authorList>
            <person name="Feng Y."/>
            <person name="Chiu C.-H."/>
        </authorList>
    </citation>
    <scope>NUCLEOTIDE SEQUENCE [LARGE SCALE GENOMIC DNA]</scope>
    <source>
        <strain evidence="1 3">AN88</strain>
    </source>
</reference>
<accession>A0A099I7N6</accession>
<dbReference type="EMBL" id="WWTN01000021">
    <property type="protein sequence ID" value="MZH56570.1"/>
    <property type="molecule type" value="Genomic_DNA"/>
</dbReference>
<reference evidence="2" key="2">
    <citation type="journal article" date="2019" name="Nat. Med.">
        <title>A library of human gut bacterial isolates paired with longitudinal multiomics data enables mechanistic microbiome research.</title>
        <authorList>
            <person name="Poyet M."/>
            <person name="Groussin M."/>
            <person name="Gibbons S.M."/>
            <person name="Avila-Pacheco J."/>
            <person name="Jiang X."/>
            <person name="Kearney S.M."/>
            <person name="Perrotta A.R."/>
            <person name="Berdy B."/>
            <person name="Zhao S."/>
            <person name="Lieberman T.D."/>
            <person name="Swanson P.K."/>
            <person name="Smith M."/>
            <person name="Roesemann S."/>
            <person name="Alexander J.E."/>
            <person name="Rich S.A."/>
            <person name="Livny J."/>
            <person name="Vlamakis H."/>
            <person name="Clish C."/>
            <person name="Bullock K."/>
            <person name="Deik A."/>
            <person name="Scott J."/>
            <person name="Pierce K.A."/>
            <person name="Xavier R.J."/>
            <person name="Alm E.J."/>
        </authorList>
    </citation>
    <scope>NUCLEOTIDE SEQUENCE</scope>
    <source>
        <strain evidence="2">BIOML-A12</strain>
    </source>
</reference>
<proteinExistence type="predicted"/>
<sequence length="168" mass="19780">MKTISIVLTNYPSHLSSFMETVYGYEYTHASICLDAMNEKMYSFNYKGFCMETVSKYKRHGVEKSISFQLQVTDAAFERLQNKIEQFVENREDFCYSSIGVVFCFVHIPFKRKKHYFCSQFVAEILAESGALKLKRRPSLYLPNHFYRELKEAVELQEIQYDILPEAV</sequence>
<dbReference type="SUPFAM" id="SSF54001">
    <property type="entry name" value="Cysteine proteinases"/>
    <property type="match status" value="1"/>
</dbReference>